<reference evidence="1" key="1">
    <citation type="submission" date="2022-11" db="EMBL/GenBank/DDBJ databases">
        <title>Centuries of genome instability and evolution in soft-shell clam transmissible cancer (bioRxiv).</title>
        <authorList>
            <person name="Hart S.F.M."/>
            <person name="Yonemitsu M.A."/>
            <person name="Giersch R.M."/>
            <person name="Beal B.F."/>
            <person name="Arriagada G."/>
            <person name="Davis B.W."/>
            <person name="Ostrander E.A."/>
            <person name="Goff S.P."/>
            <person name="Metzger M.J."/>
        </authorList>
    </citation>
    <scope>NUCLEOTIDE SEQUENCE</scope>
    <source>
        <strain evidence="1">MELC-2E11</strain>
        <tissue evidence="1">Siphon/mantle</tissue>
    </source>
</reference>
<name>A0ABY7EFD8_MYAAR</name>
<evidence type="ECO:0000313" key="1">
    <source>
        <dbReference type="EMBL" id="WAR07403.1"/>
    </source>
</evidence>
<dbReference type="Proteomes" id="UP001164746">
    <property type="component" value="Chromosome 6"/>
</dbReference>
<organism evidence="1 2">
    <name type="scientific">Mya arenaria</name>
    <name type="common">Soft-shell clam</name>
    <dbReference type="NCBI Taxonomy" id="6604"/>
    <lineage>
        <taxon>Eukaryota</taxon>
        <taxon>Metazoa</taxon>
        <taxon>Spiralia</taxon>
        <taxon>Lophotrochozoa</taxon>
        <taxon>Mollusca</taxon>
        <taxon>Bivalvia</taxon>
        <taxon>Autobranchia</taxon>
        <taxon>Heteroconchia</taxon>
        <taxon>Euheterodonta</taxon>
        <taxon>Imparidentia</taxon>
        <taxon>Neoheterodontei</taxon>
        <taxon>Myida</taxon>
        <taxon>Myoidea</taxon>
        <taxon>Myidae</taxon>
        <taxon>Mya</taxon>
    </lineage>
</organism>
<keyword evidence="2" id="KW-1185">Reference proteome</keyword>
<dbReference type="EMBL" id="CP111017">
    <property type="protein sequence ID" value="WAR07403.1"/>
    <property type="molecule type" value="Genomic_DNA"/>
</dbReference>
<sequence>RCIIHVYETTVRFDTVGLFEPEEKAQKLSFTNAIEKLNLNVVGSSHMVVYYVEEVLPNDSFEANKGEQGSIERTYKQFRKGFLQMI</sequence>
<feature type="non-terminal residue" evidence="1">
    <location>
        <position position="1"/>
    </location>
</feature>
<accession>A0ABY7EFD8</accession>
<gene>
    <name evidence="1" type="ORF">MAR_017361</name>
</gene>
<proteinExistence type="predicted"/>
<evidence type="ECO:0000313" key="2">
    <source>
        <dbReference type="Proteomes" id="UP001164746"/>
    </source>
</evidence>
<protein>
    <submittedName>
        <fullName evidence="1">Uncharacterized protein</fullName>
    </submittedName>
</protein>